<accession>A0A7Y2K599</accession>
<gene>
    <name evidence="5" type="ORF">HGB41_22265</name>
</gene>
<dbReference type="Pfam" id="PF01613">
    <property type="entry name" value="Flavin_Reduct"/>
    <property type="match status" value="1"/>
</dbReference>
<comment type="cofactor">
    <cofactor evidence="1">
        <name>FMN</name>
        <dbReference type="ChEBI" id="CHEBI:58210"/>
    </cofactor>
</comment>
<dbReference type="EMBL" id="JABAIV010000013">
    <property type="protein sequence ID" value="NNG25714.1"/>
    <property type="molecule type" value="Genomic_DNA"/>
</dbReference>
<dbReference type="InterPro" id="IPR012349">
    <property type="entry name" value="Split_barrel_FMN-bd"/>
</dbReference>
<comment type="similarity">
    <text evidence="3">Belongs to the flavoredoxin family.</text>
</comment>
<dbReference type="InterPro" id="IPR002563">
    <property type="entry name" value="Flavin_Rdtase-like_dom"/>
</dbReference>
<proteinExistence type="inferred from homology"/>
<dbReference type="PANTHER" id="PTHR43567">
    <property type="entry name" value="FLAVOREDOXIN-RELATED-RELATED"/>
    <property type="match status" value="1"/>
</dbReference>
<dbReference type="Proteomes" id="UP000533905">
    <property type="component" value="Unassembled WGS sequence"/>
</dbReference>
<dbReference type="SUPFAM" id="SSF50475">
    <property type="entry name" value="FMN-binding split barrel"/>
    <property type="match status" value="1"/>
</dbReference>
<evidence type="ECO:0000313" key="6">
    <source>
        <dbReference type="Proteomes" id="UP000533905"/>
    </source>
</evidence>
<evidence type="ECO:0000256" key="3">
    <source>
        <dbReference type="ARBA" id="ARBA00038054"/>
    </source>
</evidence>
<evidence type="ECO:0000313" key="5">
    <source>
        <dbReference type="EMBL" id="NNG25714.1"/>
    </source>
</evidence>
<feature type="domain" description="Flavin reductase like" evidence="4">
    <location>
        <begin position="15"/>
        <end position="167"/>
    </location>
</feature>
<dbReference type="PANTHER" id="PTHR43567:SF1">
    <property type="entry name" value="FLAVOREDOXIN"/>
    <property type="match status" value="1"/>
</dbReference>
<protein>
    <submittedName>
        <fullName evidence="5">Flavin reductase family protein</fullName>
    </submittedName>
</protein>
<keyword evidence="6" id="KW-1185">Reference proteome</keyword>
<dbReference type="GO" id="GO:0010181">
    <property type="term" value="F:FMN binding"/>
    <property type="evidence" value="ECO:0007669"/>
    <property type="project" value="InterPro"/>
</dbReference>
<reference evidence="5 6" key="1">
    <citation type="submission" date="2020-04" db="EMBL/GenBank/DDBJ databases">
        <title>Massilia sp. nov., a cold adapted bacteria isolated from Arctic soil.</title>
        <authorList>
            <person name="Son J."/>
            <person name="Ka J.-O."/>
        </authorList>
    </citation>
    <scope>NUCLEOTIDE SEQUENCE [LARGE SCALE GENOMIC DNA]</scope>
    <source>
        <strain evidence="5 6">ML15P13</strain>
    </source>
</reference>
<keyword evidence="2" id="KW-0285">Flavoprotein</keyword>
<organism evidence="5 6">
    <name type="scientific">Telluria aromaticivorans</name>
    <dbReference type="NCBI Taxonomy" id="2725995"/>
    <lineage>
        <taxon>Bacteria</taxon>
        <taxon>Pseudomonadati</taxon>
        <taxon>Pseudomonadota</taxon>
        <taxon>Betaproteobacteria</taxon>
        <taxon>Burkholderiales</taxon>
        <taxon>Oxalobacteraceae</taxon>
        <taxon>Telluria group</taxon>
        <taxon>Telluria</taxon>
    </lineage>
</organism>
<dbReference type="AlphaFoldDB" id="A0A7Y2K599"/>
<dbReference type="SMART" id="SM00903">
    <property type="entry name" value="Flavin_Reduct"/>
    <property type="match status" value="1"/>
</dbReference>
<evidence type="ECO:0000256" key="2">
    <source>
        <dbReference type="ARBA" id="ARBA00022630"/>
    </source>
</evidence>
<dbReference type="Gene3D" id="2.30.110.10">
    <property type="entry name" value="Electron Transport, Fmn-binding Protein, Chain A"/>
    <property type="match status" value="1"/>
</dbReference>
<comment type="caution">
    <text evidence="5">The sequence shown here is derived from an EMBL/GenBank/DDBJ whole genome shotgun (WGS) entry which is preliminary data.</text>
</comment>
<sequence>MPTRRKLSPLEKIRRYLEPGPIVLVSSAWRGQRNIMTMGWHTVMEFSPSLVGCVIASSNHSFELIRQSRECVLNLPTTALIDAVVGIGTTTGSEIDKFEHFGFTPEAVKGVGAPAIRECHAQFVCRLHDDSLVDKYNFFIWEVIAARAAKSPKHPETLHYTSEGVFIVSGRWLACARLVFWPKNQVDSRPSCRWPNQPRCMLIGERSRFFPV</sequence>
<name>A0A7Y2K599_9BURK</name>
<dbReference type="GO" id="GO:0016646">
    <property type="term" value="F:oxidoreductase activity, acting on the CH-NH group of donors, NAD or NADP as acceptor"/>
    <property type="evidence" value="ECO:0007669"/>
    <property type="project" value="UniProtKB-ARBA"/>
</dbReference>
<dbReference type="InterPro" id="IPR052174">
    <property type="entry name" value="Flavoredoxin"/>
</dbReference>
<evidence type="ECO:0000259" key="4">
    <source>
        <dbReference type="SMART" id="SM00903"/>
    </source>
</evidence>
<evidence type="ECO:0000256" key="1">
    <source>
        <dbReference type="ARBA" id="ARBA00001917"/>
    </source>
</evidence>